<evidence type="ECO:0000313" key="8">
    <source>
        <dbReference type="EMBL" id="TCO76610.1"/>
    </source>
</evidence>
<dbReference type="PANTHER" id="PTHR30288:SF0">
    <property type="entry name" value="FLAGELLAR HOOK-ASSOCIATED PROTEIN 2"/>
    <property type="match status" value="1"/>
</dbReference>
<dbReference type="GO" id="GO:0007155">
    <property type="term" value="P:cell adhesion"/>
    <property type="evidence" value="ECO:0007669"/>
    <property type="project" value="InterPro"/>
</dbReference>
<evidence type="ECO:0000256" key="4">
    <source>
        <dbReference type="ARBA" id="ARBA00023143"/>
    </source>
</evidence>
<dbReference type="InterPro" id="IPR010809">
    <property type="entry name" value="FliD_C"/>
</dbReference>
<proteinExistence type="inferred from homology"/>
<keyword evidence="4 5" id="KW-0975">Bacterial flagellum</keyword>
<dbReference type="Pfam" id="PF07195">
    <property type="entry name" value="FliD_C"/>
    <property type="match status" value="1"/>
</dbReference>
<keyword evidence="8" id="KW-0969">Cilium</keyword>
<evidence type="ECO:0000259" key="7">
    <source>
        <dbReference type="Pfam" id="PF07195"/>
    </source>
</evidence>
<comment type="similarity">
    <text evidence="1 5">Belongs to the FliD family.</text>
</comment>
<evidence type="ECO:0000259" key="6">
    <source>
        <dbReference type="Pfam" id="PF02465"/>
    </source>
</evidence>
<reference evidence="8 9" key="1">
    <citation type="submission" date="2019-03" db="EMBL/GenBank/DDBJ databases">
        <title>Genomic Encyclopedia of Type Strains, Phase IV (KMG-IV): sequencing the most valuable type-strain genomes for metagenomic binning, comparative biology and taxonomic classification.</title>
        <authorList>
            <person name="Goeker M."/>
        </authorList>
    </citation>
    <scope>NUCLEOTIDE SEQUENCE [LARGE SCALE GENOMIC DNA]</scope>
    <source>
        <strain evidence="8 9">DSM 23344</strain>
    </source>
</reference>
<comment type="function">
    <text evidence="5">Required for morphogenesis and for the elongation of the flagellar filament by facilitating polymerization of the flagellin monomers at the tip of growing filament. Forms a capping structure, which prevents flagellin subunits (transported through the central channel of the flagellum) from leaking out without polymerization at the distal end.</text>
</comment>
<dbReference type="GO" id="GO:0071973">
    <property type="term" value="P:bacterial-type flagellum-dependent cell motility"/>
    <property type="evidence" value="ECO:0007669"/>
    <property type="project" value="TreeGrafter"/>
</dbReference>
<dbReference type="PANTHER" id="PTHR30288">
    <property type="entry name" value="FLAGELLAR CAP/ASSEMBLY PROTEIN FLID"/>
    <property type="match status" value="1"/>
</dbReference>
<sequence>MASIQSLGAGSGLDLDNIVKQLVAAERQPVELRLARSEARFQSQLSAMGTIKGALSALRDSAQALSSGSGLNARTVTSSNPDVFSGTAAAGTATGSFDIEVLSLATANKVASDPFADPDAQIGTGTLTLSVGGKAFSLNVDAGEGSLASIRDAINAAPDNTGISAAILNEDAGSRLVLTARDTGAANTIGVAASGGDGGLAALTTLTQLRAASDASLTVDTFAFSSPSNNVEGVIEGLTLNLDKANPGTVETLAVSENRAAAVGRVRDFVDKLNAFNEAASRAASYNAETREAGPLLGDATLRGIDSRIQQITGSQVRSAQSAFNSLPALGITTNEAGKLVLDEGRLNQALEAEPGVLTRVLAGGDGVATALGGYLDGVLGFDSLIASREEGLKNSLNGIGEQRVALDRRIAGIEARFVAEFAALDGLVASLSQTGDFLQQQLANLPGTFNNNRR</sequence>
<dbReference type="InterPro" id="IPR003481">
    <property type="entry name" value="FliD_N"/>
</dbReference>
<comment type="subunit">
    <text evidence="2 5">Homopentamer.</text>
</comment>
<dbReference type="EMBL" id="SLWX01000004">
    <property type="protein sequence ID" value="TCO76610.1"/>
    <property type="molecule type" value="Genomic_DNA"/>
</dbReference>
<feature type="domain" description="Flagellar hook-associated protein 2 N-terminal" evidence="6">
    <location>
        <begin position="11"/>
        <end position="107"/>
    </location>
</feature>
<dbReference type="OrthoDB" id="9810816at2"/>
<protein>
    <recommendedName>
        <fullName evidence="5">Flagellar hook-associated protein 2</fullName>
        <shortName evidence="5">HAP2</shortName>
    </recommendedName>
    <alternativeName>
        <fullName evidence="5">Flagellar cap protein</fullName>
    </alternativeName>
</protein>
<dbReference type="Pfam" id="PF07196">
    <property type="entry name" value="Flagellin_IN"/>
    <property type="match status" value="1"/>
</dbReference>
<feature type="domain" description="Flagellar hook-associated protein 2 C-terminal" evidence="7">
    <location>
        <begin position="212"/>
        <end position="432"/>
    </location>
</feature>
<evidence type="ECO:0000256" key="1">
    <source>
        <dbReference type="ARBA" id="ARBA00009764"/>
    </source>
</evidence>
<dbReference type="RefSeq" id="WP_117314852.1">
    <property type="nucleotide sequence ID" value="NZ_QQSW01000002.1"/>
</dbReference>
<keyword evidence="8" id="KW-0966">Cell projection</keyword>
<name>A0A4V2SBS1_9GAMM</name>
<dbReference type="Pfam" id="PF02465">
    <property type="entry name" value="FliD_N"/>
    <property type="match status" value="1"/>
</dbReference>
<evidence type="ECO:0000313" key="9">
    <source>
        <dbReference type="Proteomes" id="UP000294980"/>
    </source>
</evidence>
<accession>A0A4V2SBS1</accession>
<dbReference type="GO" id="GO:0005576">
    <property type="term" value="C:extracellular region"/>
    <property type="evidence" value="ECO:0007669"/>
    <property type="project" value="UniProtKB-SubCell"/>
</dbReference>
<keyword evidence="5" id="KW-0964">Secreted</keyword>
<keyword evidence="8" id="KW-0282">Flagellum</keyword>
<evidence type="ECO:0000256" key="3">
    <source>
        <dbReference type="ARBA" id="ARBA00023054"/>
    </source>
</evidence>
<dbReference type="AlphaFoldDB" id="A0A4V2SBS1"/>
<dbReference type="Proteomes" id="UP000294980">
    <property type="component" value="Unassembled WGS sequence"/>
</dbReference>
<dbReference type="GO" id="GO:0009421">
    <property type="term" value="C:bacterial-type flagellum filament cap"/>
    <property type="evidence" value="ECO:0007669"/>
    <property type="project" value="InterPro"/>
</dbReference>
<evidence type="ECO:0000256" key="5">
    <source>
        <dbReference type="RuleBase" id="RU362066"/>
    </source>
</evidence>
<keyword evidence="9" id="KW-1185">Reference proteome</keyword>
<dbReference type="InterPro" id="IPR040026">
    <property type="entry name" value="FliD"/>
</dbReference>
<organism evidence="8 9">
    <name type="scientific">Chromatocurvus halotolerans</name>
    <dbReference type="NCBI Taxonomy" id="1132028"/>
    <lineage>
        <taxon>Bacteria</taxon>
        <taxon>Pseudomonadati</taxon>
        <taxon>Pseudomonadota</taxon>
        <taxon>Gammaproteobacteria</taxon>
        <taxon>Cellvibrionales</taxon>
        <taxon>Halieaceae</taxon>
        <taxon>Chromatocurvus</taxon>
    </lineage>
</organism>
<keyword evidence="3" id="KW-0175">Coiled coil</keyword>
<comment type="caution">
    <text evidence="8">The sequence shown here is derived from an EMBL/GenBank/DDBJ whole genome shotgun (WGS) entry which is preliminary data.</text>
</comment>
<comment type="subcellular location">
    <subcellularLocation>
        <location evidence="5">Secreted</location>
    </subcellularLocation>
    <subcellularLocation>
        <location evidence="5">Bacterial flagellum</location>
    </subcellularLocation>
</comment>
<gene>
    <name evidence="8" type="ORF">EV688_10464</name>
</gene>
<dbReference type="InterPro" id="IPR010810">
    <property type="entry name" value="Flagellin_hook_IN_motif"/>
</dbReference>
<dbReference type="GO" id="GO:0009424">
    <property type="term" value="C:bacterial-type flagellum hook"/>
    <property type="evidence" value="ECO:0007669"/>
    <property type="project" value="UniProtKB-UniRule"/>
</dbReference>
<evidence type="ECO:0000256" key="2">
    <source>
        <dbReference type="ARBA" id="ARBA00011255"/>
    </source>
</evidence>